<evidence type="ECO:0000313" key="2">
    <source>
        <dbReference type="EMBL" id="PIC44034.1"/>
    </source>
</evidence>
<dbReference type="PANTHER" id="PTHR23014:SF1">
    <property type="entry name" value="DUF38 DOMAIN-CONTAINING PROTEIN-RELATED"/>
    <property type="match status" value="1"/>
</dbReference>
<dbReference type="AlphaFoldDB" id="A0A2G5UWX3"/>
<reference evidence="3" key="1">
    <citation type="submission" date="2017-10" db="EMBL/GenBank/DDBJ databases">
        <title>Rapid genome shrinkage in a self-fertile nematode reveals novel sperm competition proteins.</title>
        <authorList>
            <person name="Yin D."/>
            <person name="Schwarz E.M."/>
            <person name="Thomas C.G."/>
            <person name="Felde R.L."/>
            <person name="Korf I.F."/>
            <person name="Cutter A.D."/>
            <person name="Schartner C.M."/>
            <person name="Ralston E.J."/>
            <person name="Meyer B.J."/>
            <person name="Haag E.S."/>
        </authorList>
    </citation>
    <scope>NUCLEOTIDE SEQUENCE [LARGE SCALE GENOMIC DNA]</scope>
    <source>
        <strain evidence="3">JU1422</strain>
    </source>
</reference>
<dbReference type="PROSITE" id="PS50181">
    <property type="entry name" value="FBOX"/>
    <property type="match status" value="1"/>
</dbReference>
<dbReference type="InterPro" id="IPR002900">
    <property type="entry name" value="DUF38/FTH_CAE_spp"/>
</dbReference>
<comment type="caution">
    <text evidence="2">The sequence shown here is derived from an EMBL/GenBank/DDBJ whole genome shotgun (WGS) entry which is preliminary data.</text>
</comment>
<dbReference type="EMBL" id="PDUG01000002">
    <property type="protein sequence ID" value="PIC44034.1"/>
    <property type="molecule type" value="Genomic_DNA"/>
</dbReference>
<sequence length="330" mass="39125">MLNLLEMPDVAMNSILEKLDYIDLQRLRKTCWTIRNFIDDSKLDSFLTRIDIWISDYINFDFKFGDDDQRIQIQYKNVENNGCEIVIYENYKKRQKILENQDFVDLAFLDLQSVLVFQKSVPHFLNIDFCSKSGSSNIPERFQKILKFRKIKTKTFRTTVTRELEILSILPFLDSNHLKSLIIFNDQGDGNQLDTSEIVESEQWKNLETLTIRNFVVNIPIRNLKHLKRIYVAVREITMDMVLELKEAFLTSESLQEFKIDFDSQKIDQNLAELFGVPFTDHDGFGQERKKWFFQIPNSENRVLLISLNLYCIIFYRNWTENVPENAVII</sequence>
<dbReference type="Pfam" id="PF01827">
    <property type="entry name" value="FTH"/>
    <property type="match status" value="1"/>
</dbReference>
<dbReference type="Pfam" id="PF00646">
    <property type="entry name" value="F-box"/>
    <property type="match status" value="1"/>
</dbReference>
<dbReference type="OrthoDB" id="5880599at2759"/>
<dbReference type="Proteomes" id="UP000230233">
    <property type="component" value="Chromosome II"/>
</dbReference>
<organism evidence="2 3">
    <name type="scientific">Caenorhabditis nigoni</name>
    <dbReference type="NCBI Taxonomy" id="1611254"/>
    <lineage>
        <taxon>Eukaryota</taxon>
        <taxon>Metazoa</taxon>
        <taxon>Ecdysozoa</taxon>
        <taxon>Nematoda</taxon>
        <taxon>Chromadorea</taxon>
        <taxon>Rhabditida</taxon>
        <taxon>Rhabditina</taxon>
        <taxon>Rhabditomorpha</taxon>
        <taxon>Rhabditoidea</taxon>
        <taxon>Rhabditidae</taxon>
        <taxon>Peloderinae</taxon>
        <taxon>Caenorhabditis</taxon>
    </lineage>
</organism>
<accession>A0A2G5UWX3</accession>
<dbReference type="PANTHER" id="PTHR23014">
    <property type="entry name" value="F-BOX A PROTEIN"/>
    <property type="match status" value="1"/>
</dbReference>
<evidence type="ECO:0000259" key="1">
    <source>
        <dbReference type="PROSITE" id="PS50181"/>
    </source>
</evidence>
<evidence type="ECO:0000313" key="3">
    <source>
        <dbReference type="Proteomes" id="UP000230233"/>
    </source>
</evidence>
<dbReference type="InterPro" id="IPR001810">
    <property type="entry name" value="F-box_dom"/>
</dbReference>
<proteinExistence type="predicted"/>
<dbReference type="SUPFAM" id="SSF81383">
    <property type="entry name" value="F-box domain"/>
    <property type="match status" value="1"/>
</dbReference>
<gene>
    <name evidence="2" type="primary">Cnig_chr_II.g4543</name>
    <name evidence="2" type="ORF">B9Z55_004543</name>
</gene>
<name>A0A2G5UWX3_9PELO</name>
<dbReference type="SMART" id="SM00256">
    <property type="entry name" value="FBOX"/>
    <property type="match status" value="1"/>
</dbReference>
<keyword evidence="3" id="KW-1185">Reference proteome</keyword>
<dbReference type="InterPro" id="IPR036047">
    <property type="entry name" value="F-box-like_dom_sf"/>
</dbReference>
<feature type="domain" description="F-box" evidence="1">
    <location>
        <begin position="1"/>
        <end position="50"/>
    </location>
</feature>
<protein>
    <recommendedName>
        <fullName evidence="1">F-box domain-containing protein</fullName>
    </recommendedName>
</protein>